<evidence type="ECO:0000313" key="3">
    <source>
        <dbReference type="Proteomes" id="UP000265515"/>
    </source>
</evidence>
<feature type="compositionally biased region" description="Basic and acidic residues" evidence="1">
    <location>
        <begin position="534"/>
        <end position="544"/>
    </location>
</feature>
<feature type="region of interest" description="Disordered" evidence="1">
    <location>
        <begin position="695"/>
        <end position="766"/>
    </location>
</feature>
<organism evidence="2 3">
    <name type="scientific">Chara braunii</name>
    <name type="common">Braun's stonewort</name>
    <dbReference type="NCBI Taxonomy" id="69332"/>
    <lineage>
        <taxon>Eukaryota</taxon>
        <taxon>Viridiplantae</taxon>
        <taxon>Streptophyta</taxon>
        <taxon>Charophyceae</taxon>
        <taxon>Charales</taxon>
        <taxon>Characeae</taxon>
        <taxon>Chara</taxon>
    </lineage>
</organism>
<dbReference type="Proteomes" id="UP000265515">
    <property type="component" value="Unassembled WGS sequence"/>
</dbReference>
<evidence type="ECO:0000313" key="2">
    <source>
        <dbReference type="EMBL" id="GBG74750.1"/>
    </source>
</evidence>
<sequence length="833" mass="93180">SDFSKTAMQRGGRGAWPRQRPQGASGGDDSHRPVGRESTPIFDDDNIEFFLDSYQAHAAREGWSTLERIRHLRGVARFEEPIAHIREEALTWQDVEARMQTLRASPLGPDGLPIRLEEGNAEDFIPAYEQYMRDQGTGQEEWMQTLPLWTRRAERPLARQIRDRARDWEDCQDQLRQAFRRLEPERPEPRVERRQRTVPLRTPLDRLEAHLDASQWGASQLGADQSGPARYEPVEDEPEEEPPEPGPEAGSRGPEEPQTEGVITVGDDTPPPAPIPEQTRQYWPEGIPEPNSEEMLGPPSEAITPPPTQAEPEEGERARTPTTVAPELTEPTCARMDVEVPTSGEPPPRPPPTEEGTSERDPLREAHEARARRPSGETKEEKRVRVQENVRVDEARETGDLGLSAARMEIEHADRRIGEVAISSFQRYSMLSDELAASRLKVGQLSTQLAEERAENQAWRSRMEVKEVEWEKRLQDMAAMVERLSATKVVDWTEQSRYGIQGKEVQGLFDQEGTTETPQQEGMGKVFLDPTEAAARREAEERRFSFRTPTELASQQATAMTIEVPGDESAYRPQPPVAEGDPTEESPTILLEVQEGALTGAAASTEPEVMGGEASRLDELVATMELDMSSGGPQRQETPKRVPEIGELRTQLGSWATGADSGEHISELQQEVMSEPATVVTSQPSYLHGDEGATAMGGVREGRPPRLDTPVYRPKGDEMLAGPSTQMMEAGPTESWSMPQSHEMSRKTSETSSLPGSQKKKRRYRRRSDDQFFFCKDGVHRALECPKFLKDKAAGRVAESGGRMYDRQGRVVARTPDGGRAQLYRQNQEAMSE</sequence>
<accession>A0A388KXE9</accession>
<dbReference type="AlphaFoldDB" id="A0A388KXE9"/>
<feature type="compositionally biased region" description="Basic and acidic residues" evidence="1">
    <location>
        <begin position="357"/>
        <end position="386"/>
    </location>
</feature>
<reference evidence="2 3" key="1">
    <citation type="journal article" date="2018" name="Cell">
        <title>The Chara Genome: Secondary Complexity and Implications for Plant Terrestrialization.</title>
        <authorList>
            <person name="Nishiyama T."/>
            <person name="Sakayama H."/>
            <person name="Vries J.D."/>
            <person name="Buschmann H."/>
            <person name="Saint-Marcoux D."/>
            <person name="Ullrich K.K."/>
            <person name="Haas F.B."/>
            <person name="Vanderstraeten L."/>
            <person name="Becker D."/>
            <person name="Lang D."/>
            <person name="Vosolsobe S."/>
            <person name="Rombauts S."/>
            <person name="Wilhelmsson P.K.I."/>
            <person name="Janitza P."/>
            <person name="Kern R."/>
            <person name="Heyl A."/>
            <person name="Rumpler F."/>
            <person name="Villalobos L.I.A.C."/>
            <person name="Clay J.M."/>
            <person name="Skokan R."/>
            <person name="Toyoda A."/>
            <person name="Suzuki Y."/>
            <person name="Kagoshima H."/>
            <person name="Schijlen E."/>
            <person name="Tajeshwar N."/>
            <person name="Catarino B."/>
            <person name="Hetherington A.J."/>
            <person name="Saltykova A."/>
            <person name="Bonnot C."/>
            <person name="Breuninger H."/>
            <person name="Symeonidi A."/>
            <person name="Radhakrishnan G.V."/>
            <person name="Van Nieuwerburgh F."/>
            <person name="Deforce D."/>
            <person name="Chang C."/>
            <person name="Karol K.G."/>
            <person name="Hedrich R."/>
            <person name="Ulvskov P."/>
            <person name="Glockner G."/>
            <person name="Delwiche C.F."/>
            <person name="Petrasek J."/>
            <person name="Van de Peer Y."/>
            <person name="Friml J."/>
            <person name="Beilby M."/>
            <person name="Dolan L."/>
            <person name="Kohara Y."/>
            <person name="Sugano S."/>
            <person name="Fujiyama A."/>
            <person name="Delaux P.-M."/>
            <person name="Quint M."/>
            <person name="TheiBen G."/>
            <person name="Hagemann M."/>
            <person name="Harholt J."/>
            <person name="Dunand C."/>
            <person name="Zachgo S."/>
            <person name="Langdale J."/>
            <person name="Maumus F."/>
            <person name="Straeten D.V.D."/>
            <person name="Gould S.B."/>
            <person name="Rensing S.A."/>
        </authorList>
    </citation>
    <scope>NUCLEOTIDE SEQUENCE [LARGE SCALE GENOMIC DNA]</scope>
    <source>
        <strain evidence="2 3">S276</strain>
    </source>
</reference>
<feature type="region of interest" description="Disordered" evidence="1">
    <location>
        <begin position="1"/>
        <end position="41"/>
    </location>
</feature>
<feature type="compositionally biased region" description="Basic and acidic residues" evidence="1">
    <location>
        <begin position="180"/>
        <end position="195"/>
    </location>
</feature>
<gene>
    <name evidence="2" type="ORF">CBR_g19155</name>
</gene>
<proteinExistence type="predicted"/>
<dbReference type="EMBL" id="BFEA01000209">
    <property type="protein sequence ID" value="GBG74750.1"/>
    <property type="molecule type" value="Genomic_DNA"/>
</dbReference>
<protein>
    <submittedName>
        <fullName evidence="2">Uncharacterized protein</fullName>
    </submittedName>
</protein>
<feature type="non-terminal residue" evidence="2">
    <location>
        <position position="1"/>
    </location>
</feature>
<keyword evidence="3" id="KW-1185">Reference proteome</keyword>
<feature type="region of interest" description="Disordered" evidence="1">
    <location>
        <begin position="179"/>
        <end position="386"/>
    </location>
</feature>
<name>A0A388KXE9_CHABU</name>
<feature type="compositionally biased region" description="Polar residues" evidence="1">
    <location>
        <begin position="547"/>
        <end position="559"/>
    </location>
</feature>
<comment type="caution">
    <text evidence="2">The sequence shown here is derived from an EMBL/GenBank/DDBJ whole genome shotgun (WGS) entry which is preliminary data.</text>
</comment>
<feature type="compositionally biased region" description="Acidic residues" evidence="1">
    <location>
        <begin position="234"/>
        <end position="243"/>
    </location>
</feature>
<evidence type="ECO:0000256" key="1">
    <source>
        <dbReference type="SAM" id="MobiDB-lite"/>
    </source>
</evidence>
<dbReference type="Gramene" id="GBG74750">
    <property type="protein sequence ID" value="GBG74750"/>
    <property type="gene ID" value="CBR_g19155"/>
</dbReference>
<feature type="compositionally biased region" description="Pro residues" evidence="1">
    <location>
        <begin position="344"/>
        <end position="353"/>
    </location>
</feature>
<feature type="region of interest" description="Disordered" evidence="1">
    <location>
        <begin position="534"/>
        <end position="585"/>
    </location>
</feature>